<dbReference type="PANTHER" id="PTHR32552:SF74">
    <property type="entry name" value="HYDROXAMATE SIDEROPHORE RECEPTOR FHUE"/>
    <property type="match status" value="1"/>
</dbReference>
<dbReference type="Proteomes" id="UP000575083">
    <property type="component" value="Unassembled WGS sequence"/>
</dbReference>
<evidence type="ECO:0000256" key="8">
    <source>
        <dbReference type="ARBA" id="ARBA00023004"/>
    </source>
</evidence>
<organism evidence="20 21">
    <name type="scientific">Acidovorax soli</name>
    <dbReference type="NCBI Taxonomy" id="592050"/>
    <lineage>
        <taxon>Bacteria</taxon>
        <taxon>Pseudomonadati</taxon>
        <taxon>Pseudomonadota</taxon>
        <taxon>Betaproteobacteria</taxon>
        <taxon>Burkholderiales</taxon>
        <taxon>Comamonadaceae</taxon>
        <taxon>Acidovorax</taxon>
    </lineage>
</organism>
<evidence type="ECO:0000256" key="2">
    <source>
        <dbReference type="ARBA" id="ARBA00009810"/>
    </source>
</evidence>
<keyword evidence="12 20" id="KW-0675">Receptor</keyword>
<evidence type="ECO:0000256" key="4">
    <source>
        <dbReference type="ARBA" id="ARBA00022452"/>
    </source>
</evidence>
<evidence type="ECO:0000256" key="1">
    <source>
        <dbReference type="ARBA" id="ARBA00004571"/>
    </source>
</evidence>
<keyword evidence="10 16" id="KW-0798">TonB box</keyword>
<dbReference type="Pfam" id="PF07660">
    <property type="entry name" value="STN"/>
    <property type="match status" value="1"/>
</dbReference>
<evidence type="ECO:0000256" key="15">
    <source>
        <dbReference type="PROSITE-ProRule" id="PRU10144"/>
    </source>
</evidence>
<keyword evidence="21" id="KW-1185">Reference proteome</keyword>
<dbReference type="Pfam" id="PF07715">
    <property type="entry name" value="Plug"/>
    <property type="match status" value="1"/>
</dbReference>
<evidence type="ECO:0000256" key="7">
    <source>
        <dbReference type="ARBA" id="ARBA00022729"/>
    </source>
</evidence>
<evidence type="ECO:0000256" key="17">
    <source>
        <dbReference type="SAM" id="MobiDB-lite"/>
    </source>
</evidence>
<evidence type="ECO:0000256" key="9">
    <source>
        <dbReference type="ARBA" id="ARBA00023065"/>
    </source>
</evidence>
<keyword evidence="8" id="KW-0408">Iron</keyword>
<evidence type="ECO:0000313" key="20">
    <source>
        <dbReference type="EMBL" id="MBB6557728.1"/>
    </source>
</evidence>
<accession>A0A7X0U795</accession>
<evidence type="ECO:0000256" key="10">
    <source>
        <dbReference type="ARBA" id="ARBA00023077"/>
    </source>
</evidence>
<dbReference type="PROSITE" id="PS52016">
    <property type="entry name" value="TONB_DEPENDENT_REC_3"/>
    <property type="match status" value="1"/>
</dbReference>
<dbReference type="NCBIfam" id="TIGR01783">
    <property type="entry name" value="TonB-siderophor"/>
    <property type="match status" value="1"/>
</dbReference>
<dbReference type="GO" id="GO:0015344">
    <property type="term" value="F:siderophore uptake transmembrane transporter activity"/>
    <property type="evidence" value="ECO:0007669"/>
    <property type="project" value="TreeGrafter"/>
</dbReference>
<gene>
    <name evidence="20" type="ORF">HNP48_000392</name>
</gene>
<evidence type="ECO:0000256" key="6">
    <source>
        <dbReference type="ARBA" id="ARBA00022692"/>
    </source>
</evidence>
<dbReference type="RefSeq" id="WP_184855163.1">
    <property type="nucleotide sequence ID" value="NZ_JACHLK010000001.1"/>
</dbReference>
<evidence type="ECO:0000256" key="14">
    <source>
        <dbReference type="PROSITE-ProRule" id="PRU01360"/>
    </source>
</evidence>
<comment type="caution">
    <text evidence="20">The sequence shown here is derived from an EMBL/GenBank/DDBJ whole genome shotgun (WGS) entry which is preliminary data.</text>
</comment>
<evidence type="ECO:0000256" key="3">
    <source>
        <dbReference type="ARBA" id="ARBA00022448"/>
    </source>
</evidence>
<evidence type="ECO:0000256" key="5">
    <source>
        <dbReference type="ARBA" id="ARBA00022496"/>
    </source>
</evidence>
<keyword evidence="4 14" id="KW-1134">Transmembrane beta strand</keyword>
<evidence type="ECO:0000256" key="11">
    <source>
        <dbReference type="ARBA" id="ARBA00023136"/>
    </source>
</evidence>
<keyword evidence="9" id="KW-0406">Ion transport</keyword>
<dbReference type="PANTHER" id="PTHR32552">
    <property type="entry name" value="FERRICHROME IRON RECEPTOR-RELATED"/>
    <property type="match status" value="1"/>
</dbReference>
<comment type="similarity">
    <text evidence="2 14 16">Belongs to the TonB-dependent receptor family.</text>
</comment>
<keyword evidence="11 14" id="KW-0472">Membrane</keyword>
<feature type="signal peptide" evidence="18">
    <location>
        <begin position="1"/>
        <end position="27"/>
    </location>
</feature>
<keyword evidence="5" id="KW-0410">Iron transport</keyword>
<proteinExistence type="inferred from homology"/>
<evidence type="ECO:0000256" key="13">
    <source>
        <dbReference type="ARBA" id="ARBA00023237"/>
    </source>
</evidence>
<feature type="short sequence motif" description="TonB C-terminal box" evidence="15">
    <location>
        <begin position="799"/>
        <end position="816"/>
    </location>
</feature>
<reference evidence="20 21" key="1">
    <citation type="submission" date="2020-08" db="EMBL/GenBank/DDBJ databases">
        <title>Functional genomics of gut bacteria from endangered species of beetles.</title>
        <authorList>
            <person name="Carlos-Shanley C."/>
        </authorList>
    </citation>
    <scope>NUCLEOTIDE SEQUENCE [LARGE SCALE GENOMIC DNA]</scope>
    <source>
        <strain evidence="20 21">S00198</strain>
    </source>
</reference>
<dbReference type="CDD" id="cd01347">
    <property type="entry name" value="ligand_gated_channel"/>
    <property type="match status" value="1"/>
</dbReference>
<dbReference type="GO" id="GO:0009279">
    <property type="term" value="C:cell outer membrane"/>
    <property type="evidence" value="ECO:0007669"/>
    <property type="project" value="UniProtKB-SubCell"/>
</dbReference>
<evidence type="ECO:0000256" key="12">
    <source>
        <dbReference type="ARBA" id="ARBA00023170"/>
    </source>
</evidence>
<dbReference type="Gene3D" id="2.170.130.10">
    <property type="entry name" value="TonB-dependent receptor, plug domain"/>
    <property type="match status" value="1"/>
</dbReference>
<dbReference type="GO" id="GO:0015891">
    <property type="term" value="P:siderophore transport"/>
    <property type="evidence" value="ECO:0007669"/>
    <property type="project" value="InterPro"/>
</dbReference>
<keyword evidence="7 18" id="KW-0732">Signal</keyword>
<dbReference type="SUPFAM" id="SSF56935">
    <property type="entry name" value="Porins"/>
    <property type="match status" value="1"/>
</dbReference>
<dbReference type="InterPro" id="IPR039426">
    <property type="entry name" value="TonB-dep_rcpt-like"/>
</dbReference>
<dbReference type="InterPro" id="IPR010917">
    <property type="entry name" value="TonB_rcpt_CS"/>
</dbReference>
<evidence type="ECO:0000256" key="16">
    <source>
        <dbReference type="RuleBase" id="RU003357"/>
    </source>
</evidence>
<feature type="compositionally biased region" description="Polar residues" evidence="17">
    <location>
        <begin position="138"/>
        <end position="152"/>
    </location>
</feature>
<sequence>MRRHRFRPAPLALAAVLAFSVPLAVHAQPAPAGQAAVQLSIASQPLAQALNDLARQTRLELIVQPSLVAGRTAPAVAGLLTPREALDRLLAGSGLVAVIEGTVVTVQRIPVPAAGTAPAGSTTLSEVRVTAAGERSGLTENTGSYTTRQAGTATPLGLSLRETPQSVSVITRQRMEDQGLTQLPEVVAQTPGLVLRQGGNQGSDSSPIYSRGFTVNTYMVDGVRQTDSNYSSIFQTNDMAMFDRVEVVRGASGLMNGVGTPGAAINLIRKRPTADFQGHVRAEAGSWNHARAEVDLSSPLNASGSVRGRLVAAAQDNDSYIDRLKERKKLLYGVVEADLTPDTQLFAGASVQHHDATGHARGGLPAFYADGTRTAWARSASAAPPWAYSQRHYTSVFAALEHRVSDDWKLKATATRTTSFYDELIGYASGGAPVRETGAGVTIWAGRWTAKPRQDSLDLQTTGRFDLLGRKHDIAFGAQLSRTSYRAPNYTNWTHAGWSSAIANIYTWDGTSPAEPNNPSIGRATSDERLNSAYATLRLKPTDALALLAGARVVDWSRYQTSTRYSTGATTITDRGETGEVIPYLGAVYDIDRNWSAYASYTSIFTPQNLRLANGDYMDPQTGDSFELGIKGAFLNDRLNASAAVYKARQDNLGIAIPNVFAPDGSQAYQAVSGTSTRGFEMEVSGEVQPGWQVSAGFSRNMTRDRLRARLNTDVPQNTLKLFTSYRIAGIGKGLTVGGGVRWQNAIYLDNQGAARTRFTQPAYAVVDLMARYAVTDTVAVTANIGNLLDKVYYNTVGNSYYGTPRHLRVGLDVRF</sequence>
<feature type="domain" description="Secretin/TonB short N-terminal" evidence="19">
    <location>
        <begin position="59"/>
        <end position="109"/>
    </location>
</feature>
<dbReference type="EMBL" id="JACHLK010000001">
    <property type="protein sequence ID" value="MBB6557728.1"/>
    <property type="molecule type" value="Genomic_DNA"/>
</dbReference>
<dbReference type="InterPro" id="IPR037066">
    <property type="entry name" value="Plug_dom_sf"/>
</dbReference>
<keyword evidence="13 14" id="KW-0998">Cell outer membrane</keyword>
<dbReference type="FunFam" id="2.170.130.10:FF:000010">
    <property type="entry name" value="Ferripyoverdine receptor"/>
    <property type="match status" value="1"/>
</dbReference>
<evidence type="ECO:0000256" key="18">
    <source>
        <dbReference type="SAM" id="SignalP"/>
    </source>
</evidence>
<feature type="region of interest" description="Disordered" evidence="17">
    <location>
        <begin position="132"/>
        <end position="153"/>
    </location>
</feature>
<dbReference type="Gene3D" id="2.40.170.20">
    <property type="entry name" value="TonB-dependent receptor, beta-barrel domain"/>
    <property type="match status" value="1"/>
</dbReference>
<dbReference type="InterPro" id="IPR012910">
    <property type="entry name" value="Plug_dom"/>
</dbReference>
<evidence type="ECO:0000259" key="19">
    <source>
        <dbReference type="SMART" id="SM00965"/>
    </source>
</evidence>
<dbReference type="InterPro" id="IPR010105">
    <property type="entry name" value="TonB_sidphr_rcpt"/>
</dbReference>
<evidence type="ECO:0000313" key="21">
    <source>
        <dbReference type="Proteomes" id="UP000575083"/>
    </source>
</evidence>
<name>A0A7X0U795_9BURK</name>
<dbReference type="AlphaFoldDB" id="A0A7X0U795"/>
<keyword evidence="3 14" id="KW-0813">Transport</keyword>
<dbReference type="InterPro" id="IPR036942">
    <property type="entry name" value="Beta-barrel_TonB_sf"/>
</dbReference>
<dbReference type="Gene3D" id="3.55.50.30">
    <property type="match status" value="1"/>
</dbReference>
<comment type="subcellular location">
    <subcellularLocation>
        <location evidence="1 14">Cell outer membrane</location>
        <topology evidence="1 14">Multi-pass membrane protein</topology>
    </subcellularLocation>
</comment>
<keyword evidence="6 14" id="KW-0812">Transmembrane</keyword>
<feature type="chain" id="PRO_5031423234" evidence="18">
    <location>
        <begin position="28"/>
        <end position="816"/>
    </location>
</feature>
<dbReference type="GO" id="GO:0038023">
    <property type="term" value="F:signaling receptor activity"/>
    <property type="evidence" value="ECO:0007669"/>
    <property type="project" value="InterPro"/>
</dbReference>
<dbReference type="PROSITE" id="PS01156">
    <property type="entry name" value="TONB_DEPENDENT_REC_2"/>
    <property type="match status" value="1"/>
</dbReference>
<dbReference type="SMART" id="SM00965">
    <property type="entry name" value="STN"/>
    <property type="match status" value="1"/>
</dbReference>
<dbReference type="InterPro" id="IPR000531">
    <property type="entry name" value="Beta-barrel_TonB"/>
</dbReference>
<dbReference type="InterPro" id="IPR011662">
    <property type="entry name" value="Secretin/TonB_short_N"/>
</dbReference>
<dbReference type="Pfam" id="PF00593">
    <property type="entry name" value="TonB_dep_Rec_b-barrel"/>
    <property type="match status" value="1"/>
</dbReference>
<protein>
    <submittedName>
        <fullName evidence="20">Outer membrane receptor for ferric coprogen and ferric-rhodotorulic acid</fullName>
    </submittedName>
</protein>